<evidence type="ECO:0000256" key="1">
    <source>
        <dbReference type="SAM" id="SignalP"/>
    </source>
</evidence>
<reference evidence="2" key="1">
    <citation type="submission" date="2021-05" db="EMBL/GenBank/DDBJ databases">
        <title>Complete genome sequence of the cellulolytic planctomycete Telmatocola sphagniphila SP2T and characterization of the first cellulase from planctomycetes.</title>
        <authorList>
            <person name="Rakitin A.L."/>
            <person name="Beletsky A.V."/>
            <person name="Naumoff D.G."/>
            <person name="Kulichevskaya I.S."/>
            <person name="Mardanov A.V."/>
            <person name="Ravin N.V."/>
            <person name="Dedysh S.N."/>
        </authorList>
    </citation>
    <scope>NUCLEOTIDE SEQUENCE</scope>
    <source>
        <strain evidence="2">SP2T</strain>
    </source>
</reference>
<evidence type="ECO:0000313" key="3">
    <source>
        <dbReference type="Proteomes" id="UP000676194"/>
    </source>
</evidence>
<accession>A0A8E6B4C6</accession>
<gene>
    <name evidence="2" type="ORF">KIH39_18830</name>
</gene>
<keyword evidence="3" id="KW-1185">Reference proteome</keyword>
<proteinExistence type="predicted"/>
<dbReference type="KEGG" id="tsph:KIH39_18830"/>
<dbReference type="RefSeq" id="WP_213494773.1">
    <property type="nucleotide sequence ID" value="NZ_CP074694.1"/>
</dbReference>
<sequence length="117" mass="12705">MRKMFYGIALFALLAGPALADDIVIPHDAKPFEVKETDIVRIPVKGIAGTNFAVKVKGPAKEKVNNISIRVNGAKPIGANDREIDLQSTGKGNVEVEITITPPNGEAKTEKYEYEIK</sequence>
<protein>
    <submittedName>
        <fullName evidence="2">Uncharacterized protein</fullName>
    </submittedName>
</protein>
<name>A0A8E6B4C6_9BACT</name>
<dbReference type="EMBL" id="CP074694">
    <property type="protein sequence ID" value="QVL30891.1"/>
    <property type="molecule type" value="Genomic_DNA"/>
</dbReference>
<feature type="chain" id="PRO_5034331819" evidence="1">
    <location>
        <begin position="21"/>
        <end position="117"/>
    </location>
</feature>
<feature type="signal peptide" evidence="1">
    <location>
        <begin position="1"/>
        <end position="20"/>
    </location>
</feature>
<keyword evidence="1" id="KW-0732">Signal</keyword>
<dbReference type="AlphaFoldDB" id="A0A8E6B4C6"/>
<dbReference type="Proteomes" id="UP000676194">
    <property type="component" value="Chromosome"/>
</dbReference>
<evidence type="ECO:0000313" key="2">
    <source>
        <dbReference type="EMBL" id="QVL30891.1"/>
    </source>
</evidence>
<organism evidence="2 3">
    <name type="scientific">Telmatocola sphagniphila</name>
    <dbReference type="NCBI Taxonomy" id="1123043"/>
    <lineage>
        <taxon>Bacteria</taxon>
        <taxon>Pseudomonadati</taxon>
        <taxon>Planctomycetota</taxon>
        <taxon>Planctomycetia</taxon>
        <taxon>Gemmatales</taxon>
        <taxon>Gemmataceae</taxon>
    </lineage>
</organism>